<dbReference type="EMBL" id="CP108133">
    <property type="protein sequence ID" value="WTP54605.1"/>
    <property type="molecule type" value="Genomic_DNA"/>
</dbReference>
<dbReference type="RefSeq" id="WP_265651990.1">
    <property type="nucleotide sequence ID" value="NZ_CP108133.1"/>
</dbReference>
<name>A0ABZ1JST9_9ACTN</name>
<reference evidence="2" key="1">
    <citation type="submission" date="2022-10" db="EMBL/GenBank/DDBJ databases">
        <title>The complete genomes of actinobacterial strains from the NBC collection.</title>
        <authorList>
            <person name="Joergensen T.S."/>
            <person name="Alvarez Arevalo M."/>
            <person name="Sterndorff E.B."/>
            <person name="Faurdal D."/>
            <person name="Vuksanovic O."/>
            <person name="Mourched A.-S."/>
            <person name="Charusanti P."/>
            <person name="Shaw S."/>
            <person name="Blin K."/>
            <person name="Weber T."/>
        </authorList>
    </citation>
    <scope>NUCLEOTIDE SEQUENCE</scope>
    <source>
        <strain evidence="2">NBC_00189</strain>
    </source>
</reference>
<dbReference type="InterPro" id="IPR053832">
    <property type="entry name" value="DUF6924"/>
</dbReference>
<evidence type="ECO:0000313" key="3">
    <source>
        <dbReference type="Proteomes" id="UP001432166"/>
    </source>
</evidence>
<evidence type="ECO:0000259" key="1">
    <source>
        <dbReference type="Pfam" id="PF21962"/>
    </source>
</evidence>
<gene>
    <name evidence="2" type="ORF">OG288_43695</name>
</gene>
<organism evidence="2 3">
    <name type="scientific">Streptomyces tauricus</name>
    <dbReference type="NCBI Taxonomy" id="68274"/>
    <lineage>
        <taxon>Bacteria</taxon>
        <taxon>Bacillati</taxon>
        <taxon>Actinomycetota</taxon>
        <taxon>Actinomycetes</taxon>
        <taxon>Kitasatosporales</taxon>
        <taxon>Streptomycetaceae</taxon>
        <taxon>Streptomyces</taxon>
        <taxon>Streptomyces aurantiacus group</taxon>
    </lineage>
</organism>
<accession>A0ABZ1JST9</accession>
<proteinExistence type="predicted"/>
<dbReference type="Proteomes" id="UP001432166">
    <property type="component" value="Chromosome"/>
</dbReference>
<keyword evidence="3" id="KW-1185">Reference proteome</keyword>
<sequence length="182" mass="20549">MDLHVLVDLQYDPAESGPVPREALQRIPSRIERVTVRPSIGDRKLDAALVVRTDYGHEPIWRAIVTELRQPWGEDGEREALVHIVDDPGWSDATVEEIRAAAQAGDRTVFLVDSTAIHHSHFAMLAVDLDTTEETIPGQDTFRLEPAAVQEVHMQRFIDNVSFTDYIDQAARDPDNIVWSPY</sequence>
<feature type="domain" description="DUF6924" evidence="1">
    <location>
        <begin position="48"/>
        <end position="172"/>
    </location>
</feature>
<dbReference type="Pfam" id="PF21962">
    <property type="entry name" value="DUF6924"/>
    <property type="match status" value="1"/>
</dbReference>
<protein>
    <recommendedName>
        <fullName evidence="1">DUF6924 domain-containing protein</fullName>
    </recommendedName>
</protein>
<evidence type="ECO:0000313" key="2">
    <source>
        <dbReference type="EMBL" id="WTP54605.1"/>
    </source>
</evidence>